<dbReference type="PANTHER" id="PTHR47331">
    <property type="entry name" value="PHD-TYPE DOMAIN-CONTAINING PROTEIN"/>
    <property type="match status" value="1"/>
</dbReference>
<protein>
    <recommendedName>
        <fullName evidence="2">Integrase catalytic domain-containing protein</fullName>
    </recommendedName>
</protein>
<dbReference type="Pfam" id="PF18701">
    <property type="entry name" value="DUF5641"/>
    <property type="match status" value="1"/>
</dbReference>
<dbReference type="EMBL" id="JBBCAQ010000036">
    <property type="protein sequence ID" value="KAK7575846.1"/>
    <property type="molecule type" value="Genomic_DNA"/>
</dbReference>
<reference evidence="3 4" key="1">
    <citation type="submission" date="2024-03" db="EMBL/GenBank/DDBJ databases">
        <title>Adaptation during the transition from Ophiocordyceps entomopathogen to insect associate is accompanied by gene loss and intensified selection.</title>
        <authorList>
            <person name="Ward C.M."/>
            <person name="Onetto C.A."/>
            <person name="Borneman A.R."/>
        </authorList>
    </citation>
    <scope>NUCLEOTIDE SEQUENCE [LARGE SCALE GENOMIC DNA]</scope>
    <source>
        <strain evidence="3">AWRI1</strain>
        <tissue evidence="3">Single Adult Female</tissue>
    </source>
</reference>
<keyword evidence="4" id="KW-1185">Reference proteome</keyword>
<accession>A0AAN9T8B8</accession>
<dbReference type="InterPro" id="IPR008042">
    <property type="entry name" value="Retrotrans_Pao"/>
</dbReference>
<dbReference type="Pfam" id="PF00665">
    <property type="entry name" value="rve"/>
    <property type="match status" value="1"/>
</dbReference>
<dbReference type="Proteomes" id="UP001367676">
    <property type="component" value="Unassembled WGS sequence"/>
</dbReference>
<comment type="caution">
    <text evidence="3">The sequence shown here is derived from an EMBL/GenBank/DDBJ whole genome shotgun (WGS) entry which is preliminary data.</text>
</comment>
<feature type="domain" description="Integrase catalytic" evidence="2">
    <location>
        <begin position="1372"/>
        <end position="1566"/>
    </location>
</feature>
<evidence type="ECO:0000313" key="4">
    <source>
        <dbReference type="Proteomes" id="UP001367676"/>
    </source>
</evidence>
<sequence length="1690" mass="191801">MSTAGEDISGSASTRRLLKRQITRTKEYVMDWSTRTTLTDQPDRLEVCKTELTALGEQFEYSIRLAFNEIDQTKDAAEIQKLEDALFKEQDEVKLIILPLIAKINSIIKSPGRESILNESVSTITAPTPDIRLPKIDIPEFDGDPRKFMKFKSMFQNMIHDEPRLTNVRKLVYLQKALVGIAEEFIRDVDINDASTYPTVWKDFLQRYENKRVIIRTHFTDLFAIKPIKDESGLRKLMDEVLSSLRGLKICGEHPDQWGSILCYLVLTKLDDVTKRDFENSLTDKTKFPSFETLRKFVESRASAVEDRCFSYCSKEKPKTFTKPISDKPGRSEVQKNSFSTGIKCIACNSQHLLLECKTFLAKSPYERFQLIKKNGLCINCFGKNHQTNQCRSRTCKNCNQKHHTMLHMEKPESPSNPPFTTPAQADERSTNQSDSAVVAKKTFATTVDNEVIMLPTAVVRFRCGTIYGKARVLFDPASEATMISDALIRRYHLPTNQSPVISSFSGVGTGPATSTHFCSVTLLSRINQFQLPIVCDVVPPVAIKYEVSVASLNLLKSKADQLQFADETLPYQHTDIILGAKYVEKCYLNETIDVEEATLRKSVFGWLAIGAVPVENVLANVSKFCYSVSYHSTISTIEARVRSMCDSDEFYEPANSKEEHTKCEKHFETTYQRNEIGKFLVRLPREEEENVLSDTRKMAINSLAKIERSSPEIQAEYHKFIAEYERLRHLYFVDADEYQLTNNYFLPQLIVLRPDKSTTRLRTVFHASFKAKNGKSLNDILLAGPMLQLDLFDIIIRFRLHPIAFTADIEKMYRQVLVHPDDHHLQKIYYRSSPTAKLQVGVLQTVTYGTSPASFIATKCLNVLADEIESSNPHCADVIRSDFYMDDLTTGSDTVEEAIQLQQDISNHLLSGHFPLRKYSSNSENFLQTLDPSLIEPLDHKDITIGNFKILGLCWTRNQDTISIALKAESLPPTITKRIMLSEIASIFDVIGILSPVTIRSKLLMQELWREKTSWDSPIPSELEKTFRSYYAELNVLTTFSVPRHYESITKNQPFEIFGFCDASDKAYCAVLYLRAVKPDAKSTFICAKTKVAPLKQPTVPRLELQAAMLLARLINRVVKTFNRVPANIYAFSDSTIVLSWLNKPPSTWKQYVSNRVTAITAILPPECWRYVNTKENPADLATRGISTRQFLSSELWINGPSFMGHDLPPPYNHFESSSEVTKEQKLTTICHTTTVSTECALITNFSSYQQLIYTFAYVKRFGLHAHDPELRTTRLRLLLSPKEISESRTALIYYVQHSFYQNEINALEASKPLPPKSVLTSLSPFLDELNVLRVGGRLRKSDLPYSKKHPIILPSRSYFLKLGETLEQIMGQLPPERVTESNAFNHTGVDFAGPFECKCTGHRTTKKFKVYVAIFVCMSSRAVHIEIVSDLTTAAFLNSLKRFTARRGLPKTIFSDNGRNFVGASNYLDLTSPDIARFALSEGITWKFIPPRAPDHGGIWEAAVKSAKHHFRRVIGSQALTFEEYQTFFNQVEAVLNSRPLCYRKAEDKTCVAVTPAHLAVGRPLLTAIDGEPPHSTSINARYALCENIFRSFWSTWRTDYLNQLQTKYKWRHPNRNLQPGDVVLIKEDNLMPSAWPMAVVEEVKPDSLGDVRVANLITTQGPRTRSIRQLVPLCLDEPCSSSPGSVS</sequence>
<dbReference type="InterPro" id="IPR005312">
    <property type="entry name" value="DUF1759"/>
</dbReference>
<evidence type="ECO:0000259" key="2">
    <source>
        <dbReference type="PROSITE" id="PS50994"/>
    </source>
</evidence>
<evidence type="ECO:0000256" key="1">
    <source>
        <dbReference type="SAM" id="MobiDB-lite"/>
    </source>
</evidence>
<name>A0AAN9T8B8_9HEMI</name>
<proteinExistence type="predicted"/>
<dbReference type="PROSITE" id="PS50994">
    <property type="entry name" value="INTEGRASE"/>
    <property type="match status" value="1"/>
</dbReference>
<dbReference type="GO" id="GO:0003676">
    <property type="term" value="F:nucleic acid binding"/>
    <property type="evidence" value="ECO:0007669"/>
    <property type="project" value="InterPro"/>
</dbReference>
<dbReference type="SUPFAM" id="SSF53098">
    <property type="entry name" value="Ribonuclease H-like"/>
    <property type="match status" value="1"/>
</dbReference>
<dbReference type="InterPro" id="IPR012337">
    <property type="entry name" value="RNaseH-like_sf"/>
</dbReference>
<evidence type="ECO:0000313" key="3">
    <source>
        <dbReference type="EMBL" id="KAK7575846.1"/>
    </source>
</evidence>
<dbReference type="Pfam" id="PF03564">
    <property type="entry name" value="DUF1759"/>
    <property type="match status" value="1"/>
</dbReference>
<dbReference type="InterPro" id="IPR040676">
    <property type="entry name" value="DUF5641"/>
</dbReference>
<feature type="region of interest" description="Disordered" evidence="1">
    <location>
        <begin position="409"/>
        <end position="433"/>
    </location>
</feature>
<organism evidence="3 4">
    <name type="scientific">Parthenolecanium corni</name>
    <dbReference type="NCBI Taxonomy" id="536013"/>
    <lineage>
        <taxon>Eukaryota</taxon>
        <taxon>Metazoa</taxon>
        <taxon>Ecdysozoa</taxon>
        <taxon>Arthropoda</taxon>
        <taxon>Hexapoda</taxon>
        <taxon>Insecta</taxon>
        <taxon>Pterygota</taxon>
        <taxon>Neoptera</taxon>
        <taxon>Paraneoptera</taxon>
        <taxon>Hemiptera</taxon>
        <taxon>Sternorrhyncha</taxon>
        <taxon>Coccoidea</taxon>
        <taxon>Coccidae</taxon>
        <taxon>Parthenolecanium</taxon>
    </lineage>
</organism>
<dbReference type="InterPro" id="IPR036397">
    <property type="entry name" value="RNaseH_sf"/>
</dbReference>
<gene>
    <name evidence="3" type="ORF">V9T40_012132</name>
</gene>
<dbReference type="Gene3D" id="3.30.420.10">
    <property type="entry name" value="Ribonuclease H-like superfamily/Ribonuclease H"/>
    <property type="match status" value="1"/>
</dbReference>
<dbReference type="GO" id="GO:0042575">
    <property type="term" value="C:DNA polymerase complex"/>
    <property type="evidence" value="ECO:0007669"/>
    <property type="project" value="UniProtKB-ARBA"/>
</dbReference>
<dbReference type="GO" id="GO:0015074">
    <property type="term" value="P:DNA integration"/>
    <property type="evidence" value="ECO:0007669"/>
    <property type="project" value="InterPro"/>
</dbReference>
<dbReference type="Pfam" id="PF05380">
    <property type="entry name" value="Peptidase_A17"/>
    <property type="match status" value="1"/>
</dbReference>
<dbReference type="SUPFAM" id="SSF56672">
    <property type="entry name" value="DNA/RNA polymerases"/>
    <property type="match status" value="1"/>
</dbReference>
<dbReference type="GO" id="GO:0071897">
    <property type="term" value="P:DNA biosynthetic process"/>
    <property type="evidence" value="ECO:0007669"/>
    <property type="project" value="UniProtKB-ARBA"/>
</dbReference>
<dbReference type="InterPro" id="IPR043502">
    <property type="entry name" value="DNA/RNA_pol_sf"/>
</dbReference>
<dbReference type="InterPro" id="IPR001584">
    <property type="entry name" value="Integrase_cat-core"/>
</dbReference>